<evidence type="ECO:0000313" key="2">
    <source>
        <dbReference type="Proteomes" id="UP000199577"/>
    </source>
</evidence>
<gene>
    <name evidence="1" type="ORF">SAMN05421747_103221</name>
</gene>
<evidence type="ECO:0000313" key="1">
    <source>
        <dbReference type="EMBL" id="SFC04082.1"/>
    </source>
</evidence>
<dbReference type="Pfam" id="PF13376">
    <property type="entry name" value="OmdA"/>
    <property type="match status" value="1"/>
</dbReference>
<dbReference type="EMBL" id="FOLL01000003">
    <property type="protein sequence ID" value="SFC04082.1"/>
    <property type="molecule type" value="Genomic_DNA"/>
</dbReference>
<accession>A0A1I1FYI7</accession>
<name>A0A1I1FYI7_9SPHI</name>
<organism evidence="1 2">
    <name type="scientific">Parapedobacter composti</name>
    <dbReference type="NCBI Taxonomy" id="623281"/>
    <lineage>
        <taxon>Bacteria</taxon>
        <taxon>Pseudomonadati</taxon>
        <taxon>Bacteroidota</taxon>
        <taxon>Sphingobacteriia</taxon>
        <taxon>Sphingobacteriales</taxon>
        <taxon>Sphingobacteriaceae</taxon>
        <taxon>Parapedobacter</taxon>
    </lineage>
</organism>
<protein>
    <submittedName>
        <fullName evidence="1">Uncharacterized conserved protein YdeI, YjbR/CyaY-like superfamily, DUF1801 family</fullName>
    </submittedName>
</protein>
<dbReference type="OrthoDB" id="9796999at2"/>
<sequence>MKDHEKLYAATREEWRRWLSENHREKQGVWLVTYSKKSGKPTLTWSEAVDEALCFGWIDSIKKKLDEERAMQFFGKRKPTSTWSKINKEKVSRLIEEGRMTPAGLACVEVAQQNGCWTILDEVEALTIPEDLEAAFLLHDGAKNYFDSLSRSARKAILTWVVLAKRPDTRQKRVNEIAVLAAQNKKPKQF</sequence>
<dbReference type="Proteomes" id="UP000199577">
    <property type="component" value="Unassembled WGS sequence"/>
</dbReference>
<keyword evidence="2" id="KW-1185">Reference proteome</keyword>
<dbReference type="RefSeq" id="WP_090972113.1">
    <property type="nucleotide sequence ID" value="NZ_FOLL01000003.1"/>
</dbReference>
<reference evidence="1 2" key="1">
    <citation type="submission" date="2016-10" db="EMBL/GenBank/DDBJ databases">
        <authorList>
            <person name="de Groot N.N."/>
        </authorList>
    </citation>
    <scope>NUCLEOTIDE SEQUENCE [LARGE SCALE GENOMIC DNA]</scope>
    <source>
        <strain evidence="1 2">DSM 22900</strain>
    </source>
</reference>
<dbReference type="STRING" id="623281.SAMN05421747_103221"/>
<dbReference type="AlphaFoldDB" id="A0A1I1FYI7"/>
<proteinExistence type="predicted"/>